<dbReference type="Pfam" id="PF01553">
    <property type="entry name" value="Acyltransferase"/>
    <property type="match status" value="1"/>
</dbReference>
<evidence type="ECO:0000313" key="5">
    <source>
        <dbReference type="Proteomes" id="UP000267250"/>
    </source>
</evidence>
<protein>
    <recommendedName>
        <fullName evidence="3">Phospholipid/glycerol acyltransferase domain-containing protein</fullName>
    </recommendedName>
</protein>
<dbReference type="GO" id="GO:0003841">
    <property type="term" value="F:1-acylglycerol-3-phosphate O-acyltransferase activity"/>
    <property type="evidence" value="ECO:0007669"/>
    <property type="project" value="TreeGrafter"/>
</dbReference>
<dbReference type="SUPFAM" id="SSF69593">
    <property type="entry name" value="Glycerol-3-phosphate (1)-acyltransferase"/>
    <property type="match status" value="1"/>
</dbReference>
<dbReference type="CDD" id="cd07989">
    <property type="entry name" value="LPLAT_AGPAT-like"/>
    <property type="match status" value="1"/>
</dbReference>
<organism evidence="4 5">
    <name type="scientific">Anoxybacter fermentans</name>
    <dbReference type="NCBI Taxonomy" id="1323375"/>
    <lineage>
        <taxon>Bacteria</taxon>
        <taxon>Bacillati</taxon>
        <taxon>Bacillota</taxon>
        <taxon>Clostridia</taxon>
        <taxon>Halanaerobiales</taxon>
        <taxon>Anoxybacter</taxon>
    </lineage>
</organism>
<dbReference type="EMBL" id="CP016379">
    <property type="protein sequence ID" value="AZR74223.1"/>
    <property type="molecule type" value="Genomic_DNA"/>
</dbReference>
<sequence>MGYKILKIIADMIIPVFIRLEVINYPELPKDSGALIAVNHIHALDPILISYVLYPTWIHHIAKEEIFRFPFLAPMLNWLGVIPVNRQRPGVNSIKRTIELFSGNKYVCIFPQGTRRKKEFGNIKKGAARLALIGNVPIYPAAITGLEKVRFWGLFKRPKVRIIFGKPISVEKRENTKEEIDILTNELHKSMLDLYYKICY</sequence>
<evidence type="ECO:0000313" key="4">
    <source>
        <dbReference type="EMBL" id="AZR74223.1"/>
    </source>
</evidence>
<dbReference type="PANTHER" id="PTHR10434:SF40">
    <property type="entry name" value="1-ACYL-SN-GLYCEROL-3-PHOSPHATE ACYLTRANSFERASE"/>
    <property type="match status" value="1"/>
</dbReference>
<proteinExistence type="predicted"/>
<keyword evidence="1" id="KW-0808">Transferase</keyword>
<evidence type="ECO:0000259" key="3">
    <source>
        <dbReference type="SMART" id="SM00563"/>
    </source>
</evidence>
<keyword evidence="2" id="KW-0012">Acyltransferase</keyword>
<dbReference type="RefSeq" id="WP_127017579.1">
    <property type="nucleotide sequence ID" value="NZ_CP016379.1"/>
</dbReference>
<feature type="domain" description="Phospholipid/glycerol acyltransferase" evidence="3">
    <location>
        <begin position="34"/>
        <end position="146"/>
    </location>
</feature>
<dbReference type="Proteomes" id="UP000267250">
    <property type="component" value="Chromosome"/>
</dbReference>
<dbReference type="AlphaFoldDB" id="A0A3Q9HRP0"/>
<reference evidence="4 5" key="1">
    <citation type="submission" date="2016-07" db="EMBL/GenBank/DDBJ databases">
        <title>Genome and transcriptome analysis of iron-reducing fermentative bacteria Anoxybacter fermentans.</title>
        <authorList>
            <person name="Zeng X."/>
            <person name="Shao Z."/>
        </authorList>
    </citation>
    <scope>NUCLEOTIDE SEQUENCE [LARGE SCALE GENOMIC DNA]</scope>
    <source>
        <strain evidence="4 5">DY22613</strain>
    </source>
</reference>
<dbReference type="InterPro" id="IPR002123">
    <property type="entry name" value="Plipid/glycerol_acylTrfase"/>
</dbReference>
<accession>A0A3Q9HRP0</accession>
<dbReference type="SMART" id="SM00563">
    <property type="entry name" value="PlsC"/>
    <property type="match status" value="1"/>
</dbReference>
<keyword evidence="5" id="KW-1185">Reference proteome</keyword>
<dbReference type="OrthoDB" id="9803035at2"/>
<name>A0A3Q9HRP0_9FIRM</name>
<dbReference type="PANTHER" id="PTHR10434">
    <property type="entry name" value="1-ACYL-SN-GLYCEROL-3-PHOSPHATE ACYLTRANSFERASE"/>
    <property type="match status" value="1"/>
</dbReference>
<evidence type="ECO:0000256" key="2">
    <source>
        <dbReference type="ARBA" id="ARBA00023315"/>
    </source>
</evidence>
<evidence type="ECO:0000256" key="1">
    <source>
        <dbReference type="ARBA" id="ARBA00022679"/>
    </source>
</evidence>
<dbReference type="GO" id="GO:0006654">
    <property type="term" value="P:phosphatidic acid biosynthetic process"/>
    <property type="evidence" value="ECO:0007669"/>
    <property type="project" value="TreeGrafter"/>
</dbReference>
<gene>
    <name evidence="4" type="ORF">BBF96_12940</name>
</gene>
<dbReference type="KEGG" id="aft:BBF96_12940"/>